<name>A0ABW8U217_9BACT</name>
<comment type="caution">
    <text evidence="1">The sequence shown here is derived from an EMBL/GenBank/DDBJ whole genome shotgun (WGS) entry which is preliminary data.</text>
</comment>
<evidence type="ECO:0000313" key="2">
    <source>
        <dbReference type="Proteomes" id="UP001623553"/>
    </source>
</evidence>
<protein>
    <submittedName>
        <fullName evidence="1">Uncharacterized protein</fullName>
    </submittedName>
</protein>
<organism evidence="1 2">
    <name type="scientific">Aquirufa novilacunae</name>
    <dbReference type="NCBI Taxonomy" id="3139305"/>
    <lineage>
        <taxon>Bacteria</taxon>
        <taxon>Pseudomonadati</taxon>
        <taxon>Bacteroidota</taxon>
        <taxon>Cytophagia</taxon>
        <taxon>Cytophagales</taxon>
        <taxon>Flectobacillaceae</taxon>
        <taxon>Aquirufa</taxon>
    </lineage>
</organism>
<gene>
    <name evidence="1" type="ORF">AAE961_10265</name>
</gene>
<sequence length="165" mass="18977">MEIDELETSELIVTYSKIIEQLKKRHVIRTKNLLGDLAEFLVIDHFTKNSKLPNLQSAPAGTKNVDAISRLGDRYSIKATSSNLTGSFWGLNPPGSSLPETQKFEYLIIACFDDNFQLVKILQADWNVFLKNKSWNNTMKCWKISITKKFEESCQIIYSRLEKIK</sequence>
<accession>A0ABW8U217</accession>
<proteinExistence type="predicted"/>
<dbReference type="Proteomes" id="UP001623553">
    <property type="component" value="Unassembled WGS sequence"/>
</dbReference>
<dbReference type="RefSeq" id="WP_406800965.1">
    <property type="nucleotide sequence ID" value="NZ_JBEWZF010000003.1"/>
</dbReference>
<evidence type="ECO:0000313" key="1">
    <source>
        <dbReference type="EMBL" id="MFL0299255.1"/>
    </source>
</evidence>
<dbReference type="EMBL" id="JBEWZF010000003">
    <property type="protein sequence ID" value="MFL0299255.1"/>
    <property type="molecule type" value="Genomic_DNA"/>
</dbReference>
<keyword evidence="2" id="KW-1185">Reference proteome</keyword>
<reference evidence="1 2" key="1">
    <citation type="submission" date="2024-07" db="EMBL/GenBank/DDBJ databases">
        <authorList>
            <person name="Pitt A."/>
            <person name="Hahn M.W."/>
        </authorList>
    </citation>
    <scope>NUCLEOTIDE SEQUENCE [LARGE SCALE GENOMIC DNA]</scope>
    <source>
        <strain evidence="1 2">2-BAHN-186B</strain>
    </source>
</reference>